<dbReference type="AlphaFoldDB" id="A0A164QDV2"/>
<comment type="caution">
    <text evidence="1">The sequence shown here is derived from an EMBL/GenBank/DDBJ whole genome shotgun (WGS) entry which is preliminary data.</text>
</comment>
<proteinExistence type="predicted"/>
<dbReference type="EMBL" id="LJKE01000020">
    <property type="protein sequence ID" value="KZD71173.1"/>
    <property type="molecule type" value="Genomic_DNA"/>
</dbReference>
<accession>A0A164QDV2</accession>
<dbReference type="Proteomes" id="UP000076482">
    <property type="component" value="Unassembled WGS sequence"/>
</dbReference>
<sequence>MFGHYKGLQCTYHPEEVLESDGKGRKRVVENGPPVGVLSMNIDYNRIES</sequence>
<evidence type="ECO:0000313" key="1">
    <source>
        <dbReference type="EMBL" id="KZD71173.1"/>
    </source>
</evidence>
<reference evidence="1 2" key="1">
    <citation type="submission" date="2015-09" db="EMBL/GenBank/DDBJ databases">
        <title>Bacillus cereus food isolates.</title>
        <authorList>
            <person name="Boekhorst J."/>
        </authorList>
    </citation>
    <scope>NUCLEOTIDE SEQUENCE [LARGE SCALE GENOMIC DNA]</scope>
    <source>
        <strain evidence="1 2">B4088</strain>
    </source>
</reference>
<organism evidence="1 2">
    <name type="scientific">Bacillus cereus</name>
    <dbReference type="NCBI Taxonomy" id="1396"/>
    <lineage>
        <taxon>Bacteria</taxon>
        <taxon>Bacillati</taxon>
        <taxon>Bacillota</taxon>
        <taxon>Bacilli</taxon>
        <taxon>Bacillales</taxon>
        <taxon>Bacillaceae</taxon>
        <taxon>Bacillus</taxon>
        <taxon>Bacillus cereus group</taxon>
    </lineage>
</organism>
<protein>
    <submittedName>
        <fullName evidence="1">Uncharacterized protein</fullName>
    </submittedName>
</protein>
<gene>
    <name evidence="1" type="ORF">B4088_0903</name>
</gene>
<name>A0A164QDV2_BACCE</name>
<dbReference type="PATRIC" id="fig|1396.535.peg.972"/>
<evidence type="ECO:0000313" key="2">
    <source>
        <dbReference type="Proteomes" id="UP000076482"/>
    </source>
</evidence>